<keyword evidence="4 5" id="KW-0472">Membrane</keyword>
<comment type="caution">
    <text evidence="6">The sequence shown here is derived from an EMBL/GenBank/DDBJ whole genome shotgun (WGS) entry which is preliminary data.</text>
</comment>
<evidence type="ECO:0000256" key="5">
    <source>
        <dbReference type="SAM" id="Phobius"/>
    </source>
</evidence>
<evidence type="ECO:0000313" key="7">
    <source>
        <dbReference type="Proteomes" id="UP000516437"/>
    </source>
</evidence>
<accession>A0A6A1VAY3</accession>
<evidence type="ECO:0000256" key="2">
    <source>
        <dbReference type="ARBA" id="ARBA00022692"/>
    </source>
</evidence>
<comment type="subcellular location">
    <subcellularLocation>
        <location evidence="1">Membrane</location>
        <topology evidence="1">Multi-pass membrane protein</topology>
    </subcellularLocation>
</comment>
<dbReference type="GO" id="GO:0016020">
    <property type="term" value="C:membrane"/>
    <property type="evidence" value="ECO:0007669"/>
    <property type="project" value="UniProtKB-SubCell"/>
</dbReference>
<dbReference type="EMBL" id="RXIC02000024">
    <property type="protein sequence ID" value="KAB1210002.1"/>
    <property type="molecule type" value="Genomic_DNA"/>
</dbReference>
<evidence type="ECO:0000256" key="4">
    <source>
        <dbReference type="ARBA" id="ARBA00023136"/>
    </source>
</evidence>
<sequence length="255" mass="28361">MARLVRSFIQFILKLVNSFIGMVGMAMILYAVWMIRDWEGHMAEQPFGGSDHPAPWFIYTFLGLGIALCVITGTGHIAAETANGCCLYLYMLFAILLLVLEGGVTVDVFLNRNWEQDFPEDPSGSFAQFKEFVRSNFEICKWIALSIVSVQGLSLLLAMVLKALGPHQYCYSDNDYDPDRVPLLKNAVQPPPYVVGDPVDGSKNATWNIRINDKEVQGQKSFSSGPVEGRILRMESSKWALSLRGTGGQNLCILL</sequence>
<feature type="transmembrane region" description="Helical" evidence="5">
    <location>
        <begin position="142"/>
        <end position="161"/>
    </location>
</feature>
<gene>
    <name evidence="6" type="ORF">CJ030_MR6G023551</name>
</gene>
<keyword evidence="2 5" id="KW-0812">Transmembrane</keyword>
<keyword evidence="3 5" id="KW-1133">Transmembrane helix</keyword>
<dbReference type="InterPro" id="IPR018499">
    <property type="entry name" value="Tetraspanin/Peripherin"/>
</dbReference>
<name>A0A6A1VAY3_9ROSI</name>
<dbReference type="OrthoDB" id="1542002at2759"/>
<keyword evidence="7" id="KW-1185">Reference proteome</keyword>
<dbReference type="Proteomes" id="UP000516437">
    <property type="component" value="Chromosome 6"/>
</dbReference>
<protein>
    <submittedName>
        <fullName evidence="6">Tetraspanin-19</fullName>
    </submittedName>
</protein>
<dbReference type="Pfam" id="PF00335">
    <property type="entry name" value="Tetraspanin"/>
    <property type="match status" value="1"/>
</dbReference>
<proteinExistence type="predicted"/>
<feature type="transmembrane region" description="Helical" evidence="5">
    <location>
        <begin position="12"/>
        <end position="36"/>
    </location>
</feature>
<dbReference type="AlphaFoldDB" id="A0A6A1VAY3"/>
<evidence type="ECO:0000313" key="6">
    <source>
        <dbReference type="EMBL" id="KAB1210002.1"/>
    </source>
</evidence>
<evidence type="ECO:0000256" key="3">
    <source>
        <dbReference type="ARBA" id="ARBA00022989"/>
    </source>
</evidence>
<feature type="transmembrane region" description="Helical" evidence="5">
    <location>
        <begin position="56"/>
        <end position="75"/>
    </location>
</feature>
<feature type="transmembrane region" description="Helical" evidence="5">
    <location>
        <begin position="87"/>
        <end position="110"/>
    </location>
</feature>
<reference evidence="6 7" key="1">
    <citation type="journal article" date="2019" name="Plant Biotechnol. J.">
        <title>The red bayberry genome and genetic basis of sex determination.</title>
        <authorList>
            <person name="Jia H.M."/>
            <person name="Jia H.J."/>
            <person name="Cai Q.L."/>
            <person name="Wang Y."/>
            <person name="Zhao H.B."/>
            <person name="Yang W.F."/>
            <person name="Wang G.Y."/>
            <person name="Li Y.H."/>
            <person name="Zhan D.L."/>
            <person name="Shen Y.T."/>
            <person name="Niu Q.F."/>
            <person name="Chang L."/>
            <person name="Qiu J."/>
            <person name="Zhao L."/>
            <person name="Xie H.B."/>
            <person name="Fu W.Y."/>
            <person name="Jin J."/>
            <person name="Li X.W."/>
            <person name="Jiao Y."/>
            <person name="Zhou C.C."/>
            <person name="Tu T."/>
            <person name="Chai C.Y."/>
            <person name="Gao J.L."/>
            <person name="Fan L.J."/>
            <person name="van de Weg E."/>
            <person name="Wang J.Y."/>
            <person name="Gao Z.S."/>
        </authorList>
    </citation>
    <scope>NUCLEOTIDE SEQUENCE [LARGE SCALE GENOMIC DNA]</scope>
    <source>
        <tissue evidence="6">Leaves</tissue>
    </source>
</reference>
<organism evidence="6 7">
    <name type="scientific">Morella rubra</name>
    <name type="common">Chinese bayberry</name>
    <dbReference type="NCBI Taxonomy" id="262757"/>
    <lineage>
        <taxon>Eukaryota</taxon>
        <taxon>Viridiplantae</taxon>
        <taxon>Streptophyta</taxon>
        <taxon>Embryophyta</taxon>
        <taxon>Tracheophyta</taxon>
        <taxon>Spermatophyta</taxon>
        <taxon>Magnoliopsida</taxon>
        <taxon>eudicotyledons</taxon>
        <taxon>Gunneridae</taxon>
        <taxon>Pentapetalae</taxon>
        <taxon>rosids</taxon>
        <taxon>fabids</taxon>
        <taxon>Fagales</taxon>
        <taxon>Myricaceae</taxon>
        <taxon>Morella</taxon>
    </lineage>
</organism>
<evidence type="ECO:0000256" key="1">
    <source>
        <dbReference type="ARBA" id="ARBA00004141"/>
    </source>
</evidence>